<dbReference type="InterPro" id="IPR019422">
    <property type="entry name" value="7TM_GPCR_serpentine_rcpt_Srh"/>
</dbReference>
<name>A0AA39LRK5_9BILA</name>
<feature type="transmembrane region" description="Helical" evidence="1">
    <location>
        <begin position="42"/>
        <end position="65"/>
    </location>
</feature>
<keyword evidence="1" id="KW-0472">Membrane</keyword>
<proteinExistence type="predicted"/>
<feature type="transmembrane region" description="Helical" evidence="1">
    <location>
        <begin position="12"/>
        <end position="30"/>
    </location>
</feature>
<gene>
    <name evidence="2" type="ORF">QR680_018981</name>
</gene>
<comment type="caution">
    <text evidence="2">The sequence shown here is derived from an EMBL/GenBank/DDBJ whole genome shotgun (WGS) entry which is preliminary data.</text>
</comment>
<organism evidence="2 3">
    <name type="scientific">Steinernema hermaphroditum</name>
    <dbReference type="NCBI Taxonomy" id="289476"/>
    <lineage>
        <taxon>Eukaryota</taxon>
        <taxon>Metazoa</taxon>
        <taxon>Ecdysozoa</taxon>
        <taxon>Nematoda</taxon>
        <taxon>Chromadorea</taxon>
        <taxon>Rhabditida</taxon>
        <taxon>Tylenchina</taxon>
        <taxon>Panagrolaimomorpha</taxon>
        <taxon>Strongyloidoidea</taxon>
        <taxon>Steinernematidae</taxon>
        <taxon>Steinernema</taxon>
    </lineage>
</organism>
<feature type="transmembrane region" description="Helical" evidence="1">
    <location>
        <begin position="183"/>
        <end position="206"/>
    </location>
</feature>
<dbReference type="EMBL" id="JAUCMV010000004">
    <property type="protein sequence ID" value="KAK0407072.1"/>
    <property type="molecule type" value="Genomic_DNA"/>
</dbReference>
<dbReference type="Proteomes" id="UP001175271">
    <property type="component" value="Unassembled WGS sequence"/>
</dbReference>
<evidence type="ECO:0000313" key="2">
    <source>
        <dbReference type="EMBL" id="KAK0407072.1"/>
    </source>
</evidence>
<dbReference type="AlphaFoldDB" id="A0AA39LRK5"/>
<feature type="transmembrane region" description="Helical" evidence="1">
    <location>
        <begin position="227"/>
        <end position="258"/>
    </location>
</feature>
<sequence>MSGSVYDWVCHLSALIHVPCKFLAIFVVYRHSPSSMDHLPSFILNALAWSFLALLFGALLHYSPLFPLVCVRTYGFATVFTRNEYVLHHIICATVVCVANAVVALAYPFVFRYFVLVHEALAHKMKPKWYVVLGAVGHVIATAIVEVCYSYVILPYAEYPFGGEVPPYAVICFHSDGWLKFSVVMTILLGLTLITAVIIVFSLLLRRHLSKMTNLLGQQTIDMHRRFLRYLIVVTAVPVLMAEIPFLFALLCLFFPNIPFSREIFMCCVVTLYNHGAIYSIVSIVTFKPYYEAVRKMVFVPLRYYCRKAKVFAMSSIK</sequence>
<accession>A0AA39LRK5</accession>
<reference evidence="2" key="1">
    <citation type="submission" date="2023-06" db="EMBL/GenBank/DDBJ databases">
        <title>Genomic analysis of the entomopathogenic nematode Steinernema hermaphroditum.</title>
        <authorList>
            <person name="Schwarz E.M."/>
            <person name="Heppert J.K."/>
            <person name="Baniya A."/>
            <person name="Schwartz H.T."/>
            <person name="Tan C.-H."/>
            <person name="Antoshechkin I."/>
            <person name="Sternberg P.W."/>
            <person name="Goodrich-Blair H."/>
            <person name="Dillman A.R."/>
        </authorList>
    </citation>
    <scope>NUCLEOTIDE SEQUENCE</scope>
    <source>
        <strain evidence="2">PS9179</strain>
        <tissue evidence="2">Whole animal</tissue>
    </source>
</reference>
<feature type="transmembrane region" description="Helical" evidence="1">
    <location>
        <begin position="264"/>
        <end position="287"/>
    </location>
</feature>
<protein>
    <submittedName>
        <fullName evidence="2">Uncharacterized protein</fullName>
    </submittedName>
</protein>
<evidence type="ECO:0000313" key="3">
    <source>
        <dbReference type="Proteomes" id="UP001175271"/>
    </source>
</evidence>
<evidence type="ECO:0000256" key="1">
    <source>
        <dbReference type="SAM" id="Phobius"/>
    </source>
</evidence>
<keyword evidence="1" id="KW-0812">Transmembrane</keyword>
<dbReference type="Pfam" id="PF10318">
    <property type="entry name" value="7TM_GPCR_Srh"/>
    <property type="match status" value="1"/>
</dbReference>
<feature type="transmembrane region" description="Helical" evidence="1">
    <location>
        <begin position="130"/>
        <end position="154"/>
    </location>
</feature>
<keyword evidence="3" id="KW-1185">Reference proteome</keyword>
<feature type="transmembrane region" description="Helical" evidence="1">
    <location>
        <begin position="85"/>
        <end position="110"/>
    </location>
</feature>
<keyword evidence="1" id="KW-1133">Transmembrane helix</keyword>